<comment type="caution">
    <text evidence="1">The sequence shown here is derived from an EMBL/GenBank/DDBJ whole genome shotgun (WGS) entry which is preliminary data.</text>
</comment>
<evidence type="ECO:0000313" key="1">
    <source>
        <dbReference type="EMBL" id="NML68085.1"/>
    </source>
</evidence>
<dbReference type="EMBL" id="JABBGH010000005">
    <property type="protein sequence ID" value="NML68085.1"/>
    <property type="molecule type" value="Genomic_DNA"/>
</dbReference>
<evidence type="ECO:0000313" key="2">
    <source>
        <dbReference type="Proteomes" id="UP000559626"/>
    </source>
</evidence>
<gene>
    <name evidence="1" type="ORF">HHL22_23040</name>
</gene>
<protein>
    <submittedName>
        <fullName evidence="1">Uncharacterized protein</fullName>
    </submittedName>
</protein>
<dbReference type="AlphaFoldDB" id="A0A7Y0FPX5"/>
<proteinExistence type="predicted"/>
<accession>A0A7Y0FPX5</accession>
<keyword evidence="2" id="KW-1185">Reference proteome</keyword>
<organism evidence="1 2">
    <name type="scientific">Hymenobacter polaris</name>
    <dbReference type="NCBI Taxonomy" id="2682546"/>
    <lineage>
        <taxon>Bacteria</taxon>
        <taxon>Pseudomonadati</taxon>
        <taxon>Bacteroidota</taxon>
        <taxon>Cytophagia</taxon>
        <taxon>Cytophagales</taxon>
        <taxon>Hymenobacteraceae</taxon>
        <taxon>Hymenobacter</taxon>
    </lineage>
</organism>
<sequence length="192" mass="21249">MQSLHLDFTTLNQQARYEAWNDTFAYWLLVLHDTSNLYARDADEAQSAMSLQFDVEEQAVAAEGVASNEELIPTVFVPIAPVTLALRWSPFPAAVKSLGAPVYADNKRGDSLAVFTPQTLPAAFDSTPDEQHFSFLLRQACTHAIKANALVMLVGSPGWDYDEDGLLAENPVSQQAMRDFGFVYTLRKPSFS</sequence>
<dbReference type="RefSeq" id="WP_169533789.1">
    <property type="nucleotide sequence ID" value="NZ_JABBGH010000005.1"/>
</dbReference>
<name>A0A7Y0FPX5_9BACT</name>
<dbReference type="Proteomes" id="UP000559626">
    <property type="component" value="Unassembled WGS sequence"/>
</dbReference>
<reference evidence="1 2" key="1">
    <citation type="submission" date="2020-04" db="EMBL/GenBank/DDBJ databases">
        <title>Hymenobacter polaris sp. nov., isolated from Arctic soil.</title>
        <authorList>
            <person name="Dahal R.H."/>
        </authorList>
    </citation>
    <scope>NUCLEOTIDE SEQUENCE [LARGE SCALE GENOMIC DNA]</scope>
    <source>
        <strain evidence="1 2">RP-2-7</strain>
    </source>
</reference>